<gene>
    <name evidence="2" type="primary">PCMP-E22</name>
    <name evidence="2" type="ORF">QJS10_CPA07g01254</name>
</gene>
<sequence>MKREGFKQNALTFASVLKGIAKLGDVNEGRQVHAFAFGAGLMSDVIVGSALISMYAKVHAHGRERCCLLDYFDNCISPMQRVRESNGNPLSDESRRSQSKSIHLREHSRRMCEPLFA</sequence>
<dbReference type="EMBL" id="JAUJYO010000007">
    <property type="protein sequence ID" value="KAK1311682.1"/>
    <property type="molecule type" value="Genomic_DNA"/>
</dbReference>
<dbReference type="GO" id="GO:0009451">
    <property type="term" value="P:RNA modification"/>
    <property type="evidence" value="ECO:0007669"/>
    <property type="project" value="InterPro"/>
</dbReference>
<accession>A0AAV9EER9</accession>
<organism evidence="2 3">
    <name type="scientific">Acorus calamus</name>
    <name type="common">Sweet flag</name>
    <dbReference type="NCBI Taxonomy" id="4465"/>
    <lineage>
        <taxon>Eukaryota</taxon>
        <taxon>Viridiplantae</taxon>
        <taxon>Streptophyta</taxon>
        <taxon>Embryophyta</taxon>
        <taxon>Tracheophyta</taxon>
        <taxon>Spermatophyta</taxon>
        <taxon>Magnoliopsida</taxon>
        <taxon>Liliopsida</taxon>
        <taxon>Acoraceae</taxon>
        <taxon>Acorus</taxon>
    </lineage>
</organism>
<evidence type="ECO:0000256" key="1">
    <source>
        <dbReference type="SAM" id="MobiDB-lite"/>
    </source>
</evidence>
<feature type="region of interest" description="Disordered" evidence="1">
    <location>
        <begin position="83"/>
        <end position="106"/>
    </location>
</feature>
<dbReference type="Gene3D" id="1.25.40.10">
    <property type="entry name" value="Tetratricopeptide repeat domain"/>
    <property type="match status" value="1"/>
</dbReference>
<evidence type="ECO:0000313" key="3">
    <source>
        <dbReference type="Proteomes" id="UP001180020"/>
    </source>
</evidence>
<dbReference type="AlphaFoldDB" id="A0AAV9EER9"/>
<comment type="caution">
    <text evidence="2">The sequence shown here is derived from an EMBL/GenBank/DDBJ whole genome shotgun (WGS) entry which is preliminary data.</text>
</comment>
<reference evidence="2" key="1">
    <citation type="journal article" date="2023" name="Nat. Commun.">
        <title>Diploid and tetraploid genomes of Acorus and the evolution of monocots.</title>
        <authorList>
            <person name="Ma L."/>
            <person name="Liu K.W."/>
            <person name="Li Z."/>
            <person name="Hsiao Y.Y."/>
            <person name="Qi Y."/>
            <person name="Fu T."/>
            <person name="Tang G.D."/>
            <person name="Zhang D."/>
            <person name="Sun W.H."/>
            <person name="Liu D.K."/>
            <person name="Li Y."/>
            <person name="Chen G.Z."/>
            <person name="Liu X.D."/>
            <person name="Liao X.Y."/>
            <person name="Jiang Y.T."/>
            <person name="Yu X."/>
            <person name="Hao Y."/>
            <person name="Huang J."/>
            <person name="Zhao X.W."/>
            <person name="Ke S."/>
            <person name="Chen Y.Y."/>
            <person name="Wu W.L."/>
            <person name="Hsu J.L."/>
            <person name="Lin Y.F."/>
            <person name="Huang M.D."/>
            <person name="Li C.Y."/>
            <person name="Huang L."/>
            <person name="Wang Z.W."/>
            <person name="Zhao X."/>
            <person name="Zhong W.Y."/>
            <person name="Peng D.H."/>
            <person name="Ahmad S."/>
            <person name="Lan S."/>
            <person name="Zhang J.S."/>
            <person name="Tsai W.C."/>
            <person name="Van de Peer Y."/>
            <person name="Liu Z.J."/>
        </authorList>
    </citation>
    <scope>NUCLEOTIDE SEQUENCE</scope>
    <source>
        <strain evidence="2">CP</strain>
    </source>
</reference>
<dbReference type="InterPro" id="IPR046960">
    <property type="entry name" value="PPR_At4g14850-like_plant"/>
</dbReference>
<keyword evidence="3" id="KW-1185">Reference proteome</keyword>
<dbReference type="Proteomes" id="UP001180020">
    <property type="component" value="Unassembled WGS sequence"/>
</dbReference>
<proteinExistence type="predicted"/>
<reference evidence="2" key="2">
    <citation type="submission" date="2023-06" db="EMBL/GenBank/DDBJ databases">
        <authorList>
            <person name="Ma L."/>
            <person name="Liu K.-W."/>
            <person name="Li Z."/>
            <person name="Hsiao Y.-Y."/>
            <person name="Qi Y."/>
            <person name="Fu T."/>
            <person name="Tang G."/>
            <person name="Zhang D."/>
            <person name="Sun W.-H."/>
            <person name="Liu D.-K."/>
            <person name="Li Y."/>
            <person name="Chen G.-Z."/>
            <person name="Liu X.-D."/>
            <person name="Liao X.-Y."/>
            <person name="Jiang Y.-T."/>
            <person name="Yu X."/>
            <person name="Hao Y."/>
            <person name="Huang J."/>
            <person name="Zhao X.-W."/>
            <person name="Ke S."/>
            <person name="Chen Y.-Y."/>
            <person name="Wu W.-L."/>
            <person name="Hsu J.-L."/>
            <person name="Lin Y.-F."/>
            <person name="Huang M.-D."/>
            <person name="Li C.-Y."/>
            <person name="Huang L."/>
            <person name="Wang Z.-W."/>
            <person name="Zhao X."/>
            <person name="Zhong W.-Y."/>
            <person name="Peng D.-H."/>
            <person name="Ahmad S."/>
            <person name="Lan S."/>
            <person name="Zhang J.-S."/>
            <person name="Tsai W.-C."/>
            <person name="Van De Peer Y."/>
            <person name="Liu Z.-J."/>
        </authorList>
    </citation>
    <scope>NUCLEOTIDE SEQUENCE</scope>
    <source>
        <strain evidence="2">CP</strain>
        <tissue evidence="2">Leaves</tissue>
    </source>
</reference>
<name>A0AAV9EER9_ACOCL</name>
<evidence type="ECO:0000313" key="2">
    <source>
        <dbReference type="EMBL" id="KAK1311682.1"/>
    </source>
</evidence>
<dbReference type="GO" id="GO:0003723">
    <property type="term" value="F:RNA binding"/>
    <property type="evidence" value="ECO:0007669"/>
    <property type="project" value="InterPro"/>
</dbReference>
<protein>
    <submittedName>
        <fullName evidence="2">Pentatricopeptide repeat-containing protein</fullName>
    </submittedName>
</protein>
<dbReference type="PANTHER" id="PTHR47926">
    <property type="entry name" value="PENTATRICOPEPTIDE REPEAT-CONTAINING PROTEIN"/>
    <property type="match status" value="1"/>
</dbReference>
<dbReference type="InterPro" id="IPR011990">
    <property type="entry name" value="TPR-like_helical_dom_sf"/>
</dbReference>